<gene>
    <name evidence="2" type="ORF">ACJIZ3_023876</name>
</gene>
<dbReference type="Pfam" id="PF24750">
    <property type="entry name" value="b-prop_At3g26010-like"/>
    <property type="match status" value="1"/>
</dbReference>
<dbReference type="Proteomes" id="UP001634393">
    <property type="component" value="Unassembled WGS sequence"/>
</dbReference>
<name>A0ABD3TQF8_9LAMI</name>
<dbReference type="InterPro" id="IPR011043">
    <property type="entry name" value="Gal_Oxase/kelch_b-propeller"/>
</dbReference>
<dbReference type="AlphaFoldDB" id="A0ABD3TQF8"/>
<evidence type="ECO:0000313" key="3">
    <source>
        <dbReference type="Proteomes" id="UP001634393"/>
    </source>
</evidence>
<evidence type="ECO:0000259" key="1">
    <source>
        <dbReference type="SMART" id="SM00256"/>
    </source>
</evidence>
<dbReference type="SUPFAM" id="SSF50965">
    <property type="entry name" value="Galactose oxidase, central domain"/>
    <property type="match status" value="1"/>
</dbReference>
<dbReference type="InterPro" id="IPR036047">
    <property type="entry name" value="F-box-like_dom_sf"/>
</dbReference>
<dbReference type="InterPro" id="IPR001810">
    <property type="entry name" value="F-box_dom"/>
</dbReference>
<sequence>MYLEESFFCDFVREIKAAANLITSRIITSFNNTCLPFDFLRRLLDPASNFFCFGRIQLSTMELVASEKIEGNNDLLMSILVRLPPKSLFRFKCASKRWNNIIADPCFLKSYSAKTRKHWLRGERLLPLVQLTSVNAFRKSNLGYITLVPNQFGNFITSSNGLVLCGDHDSSNTYHVWNPITKKSVSLPPPIIPNSTRAIIPVAFVCEENTNELKPNYMVLRASIDTLGECDIETYSSKTGTWAKLTLRIPPYFYLSEETPSIVCNGVVHWSGRRSIALYDLNGGEDRLQLIMLPFPDSDTYYNSTIIRPEHDDVIWFSVTDVYQGMQFWRLPKNKDGSYRRSTIIPANEWILMHTITSASLLKEPAIKLLENNEETDEILKSIFIEGLIPCSPIVVVLRQGENVFLYNLETKTIESLQYDGGRPTEWWYPYMESHCLSSYAL</sequence>
<dbReference type="SUPFAM" id="SSF81383">
    <property type="entry name" value="F-box domain"/>
    <property type="match status" value="1"/>
</dbReference>
<dbReference type="EMBL" id="JBJXBP010000003">
    <property type="protein sequence ID" value="KAL3839285.1"/>
    <property type="molecule type" value="Genomic_DNA"/>
</dbReference>
<keyword evidence="3" id="KW-1185">Reference proteome</keyword>
<dbReference type="InterPro" id="IPR050796">
    <property type="entry name" value="SCF_F-box_component"/>
</dbReference>
<feature type="domain" description="F-box" evidence="1">
    <location>
        <begin position="71"/>
        <end position="111"/>
    </location>
</feature>
<dbReference type="PANTHER" id="PTHR31672">
    <property type="entry name" value="BNACNNG10540D PROTEIN"/>
    <property type="match status" value="1"/>
</dbReference>
<dbReference type="PANTHER" id="PTHR31672:SF9">
    <property type="entry name" value="F-BOX DOMAIN-CONTAINING PROTEIN"/>
    <property type="match status" value="1"/>
</dbReference>
<evidence type="ECO:0000313" key="2">
    <source>
        <dbReference type="EMBL" id="KAL3839285.1"/>
    </source>
</evidence>
<dbReference type="Pfam" id="PF00646">
    <property type="entry name" value="F-box"/>
    <property type="match status" value="1"/>
</dbReference>
<accession>A0ABD3TQF8</accession>
<dbReference type="CDD" id="cd22157">
    <property type="entry name" value="F-box_AtFBW1-like"/>
    <property type="match status" value="1"/>
</dbReference>
<organism evidence="2 3">
    <name type="scientific">Penstemon smallii</name>
    <dbReference type="NCBI Taxonomy" id="265156"/>
    <lineage>
        <taxon>Eukaryota</taxon>
        <taxon>Viridiplantae</taxon>
        <taxon>Streptophyta</taxon>
        <taxon>Embryophyta</taxon>
        <taxon>Tracheophyta</taxon>
        <taxon>Spermatophyta</taxon>
        <taxon>Magnoliopsida</taxon>
        <taxon>eudicotyledons</taxon>
        <taxon>Gunneridae</taxon>
        <taxon>Pentapetalae</taxon>
        <taxon>asterids</taxon>
        <taxon>lamiids</taxon>
        <taxon>Lamiales</taxon>
        <taxon>Plantaginaceae</taxon>
        <taxon>Cheloneae</taxon>
        <taxon>Penstemon</taxon>
    </lineage>
</organism>
<dbReference type="Gene3D" id="1.20.1280.50">
    <property type="match status" value="1"/>
</dbReference>
<dbReference type="InterPro" id="IPR056592">
    <property type="entry name" value="Beta-prop_At3g26010-like"/>
</dbReference>
<comment type="caution">
    <text evidence="2">The sequence shown here is derived from an EMBL/GenBank/DDBJ whole genome shotgun (WGS) entry which is preliminary data.</text>
</comment>
<dbReference type="SMART" id="SM00256">
    <property type="entry name" value="FBOX"/>
    <property type="match status" value="1"/>
</dbReference>
<protein>
    <recommendedName>
        <fullName evidence="1">F-box domain-containing protein</fullName>
    </recommendedName>
</protein>
<proteinExistence type="predicted"/>
<reference evidence="2 3" key="1">
    <citation type="submission" date="2024-12" db="EMBL/GenBank/DDBJ databases">
        <title>The unique morphological basis and parallel evolutionary history of personate flowers in Penstemon.</title>
        <authorList>
            <person name="Depatie T.H."/>
            <person name="Wessinger C.A."/>
        </authorList>
    </citation>
    <scope>NUCLEOTIDE SEQUENCE [LARGE SCALE GENOMIC DNA]</scope>
    <source>
        <strain evidence="2">WTNN_2</strain>
        <tissue evidence="2">Leaf</tissue>
    </source>
</reference>